<keyword evidence="6" id="KW-0482">Metalloprotease</keyword>
<organism evidence="6 7">
    <name type="scientific">Fluviispira multicolorata</name>
    <dbReference type="NCBI Taxonomy" id="2654512"/>
    <lineage>
        <taxon>Bacteria</taxon>
        <taxon>Pseudomonadati</taxon>
        <taxon>Bdellovibrionota</taxon>
        <taxon>Oligoflexia</taxon>
        <taxon>Silvanigrellales</taxon>
        <taxon>Silvanigrellaceae</taxon>
        <taxon>Fluviispira</taxon>
    </lineage>
</organism>
<name>A0A833JAC6_9BACT</name>
<dbReference type="InterPro" id="IPR024079">
    <property type="entry name" value="MetalloPept_cat_dom_sf"/>
</dbReference>
<dbReference type="Pfam" id="PF00413">
    <property type="entry name" value="Peptidase_M10"/>
    <property type="match status" value="1"/>
</dbReference>
<dbReference type="GO" id="GO:0008270">
    <property type="term" value="F:zinc ion binding"/>
    <property type="evidence" value="ECO:0007669"/>
    <property type="project" value="InterPro"/>
</dbReference>
<dbReference type="GO" id="GO:0006508">
    <property type="term" value="P:proteolysis"/>
    <property type="evidence" value="ECO:0007669"/>
    <property type="project" value="UniProtKB-KW"/>
</dbReference>
<evidence type="ECO:0000256" key="4">
    <source>
        <dbReference type="ARBA" id="ARBA00022833"/>
    </source>
</evidence>
<keyword evidence="4" id="KW-0862">Zinc</keyword>
<keyword evidence="7" id="KW-1185">Reference proteome</keyword>
<accession>A0A833JAC6</accession>
<protein>
    <submittedName>
        <fullName evidence="6">Matrixin family metalloprotease</fullName>
    </submittedName>
</protein>
<dbReference type="GO" id="GO:0004222">
    <property type="term" value="F:metalloendopeptidase activity"/>
    <property type="evidence" value="ECO:0007669"/>
    <property type="project" value="InterPro"/>
</dbReference>
<dbReference type="PANTHER" id="PTHR10201">
    <property type="entry name" value="MATRIX METALLOPROTEINASE"/>
    <property type="match status" value="1"/>
</dbReference>
<evidence type="ECO:0000313" key="7">
    <source>
        <dbReference type="Proteomes" id="UP000442694"/>
    </source>
</evidence>
<dbReference type="EMBL" id="WFLN01000011">
    <property type="protein sequence ID" value="KAB8027741.1"/>
    <property type="molecule type" value="Genomic_DNA"/>
</dbReference>
<reference evidence="6 7" key="1">
    <citation type="submission" date="2019-10" db="EMBL/GenBank/DDBJ databases">
        <title>New genus of Silvanigrellaceae.</title>
        <authorList>
            <person name="Pitt A."/>
            <person name="Hahn M.W."/>
        </authorList>
    </citation>
    <scope>NUCLEOTIDE SEQUENCE [LARGE SCALE GENOMIC DNA]</scope>
    <source>
        <strain evidence="6 7">33A1-SZDP</strain>
    </source>
</reference>
<evidence type="ECO:0000259" key="5">
    <source>
        <dbReference type="Pfam" id="PF00413"/>
    </source>
</evidence>
<evidence type="ECO:0000256" key="3">
    <source>
        <dbReference type="ARBA" id="ARBA00022801"/>
    </source>
</evidence>
<evidence type="ECO:0000256" key="2">
    <source>
        <dbReference type="ARBA" id="ARBA00022723"/>
    </source>
</evidence>
<evidence type="ECO:0000313" key="6">
    <source>
        <dbReference type="EMBL" id="KAB8027741.1"/>
    </source>
</evidence>
<keyword evidence="1 6" id="KW-0645">Protease</keyword>
<dbReference type="InterPro" id="IPR001818">
    <property type="entry name" value="Pept_M10_metallopeptidase"/>
</dbReference>
<keyword evidence="3" id="KW-0378">Hydrolase</keyword>
<dbReference type="AlphaFoldDB" id="A0A833JAC6"/>
<dbReference type="Proteomes" id="UP000442694">
    <property type="component" value="Unassembled WGS sequence"/>
</dbReference>
<feature type="domain" description="Peptidase M10 metallopeptidase" evidence="5">
    <location>
        <begin position="148"/>
        <end position="251"/>
    </location>
</feature>
<sequence>MFLKCIYFPFRFFYSRKKYIISFIIFISPISCGLQSNYVRHDDSFSDNQPIALSEGWGTNYNYPITIDLSVQINQENEFLISQIQKAINTWNNAIGRKILTLRAGYDTKTGNDFANLYSPLNDMIQGLYYDKMQGNFGGWIKNTGKSNMILASTIFNSNNQKIQSADIRFNRDQYIFGDTKTDPEVANHILADMESVALHELGHFLGLGHVISESSSVMYPFINTGADSPDNPSTVRCLSENDIIRIRTIYFGGSPPQTTCIQK</sequence>
<proteinExistence type="predicted"/>
<evidence type="ECO:0000256" key="1">
    <source>
        <dbReference type="ARBA" id="ARBA00022670"/>
    </source>
</evidence>
<dbReference type="RefSeq" id="WP_152214003.1">
    <property type="nucleotide sequence ID" value="NZ_WFLN01000011.1"/>
</dbReference>
<dbReference type="Gene3D" id="3.40.390.10">
    <property type="entry name" value="Collagenase (Catalytic Domain)"/>
    <property type="match status" value="1"/>
</dbReference>
<dbReference type="GO" id="GO:0031012">
    <property type="term" value="C:extracellular matrix"/>
    <property type="evidence" value="ECO:0007669"/>
    <property type="project" value="InterPro"/>
</dbReference>
<comment type="caution">
    <text evidence="6">The sequence shown here is derived from an EMBL/GenBank/DDBJ whole genome shotgun (WGS) entry which is preliminary data.</text>
</comment>
<dbReference type="SUPFAM" id="SSF55486">
    <property type="entry name" value="Metalloproteases ('zincins'), catalytic domain"/>
    <property type="match status" value="1"/>
</dbReference>
<keyword evidence="2" id="KW-0479">Metal-binding</keyword>
<gene>
    <name evidence="6" type="ORF">GCL57_14115</name>
</gene>